<dbReference type="AlphaFoldDB" id="A0A843XGA3"/>
<comment type="caution">
    <text evidence="2">The sequence shown here is derived from an EMBL/GenBank/DDBJ whole genome shotgun (WGS) entry which is preliminary data.</text>
</comment>
<organism evidence="2 3">
    <name type="scientific">Colocasia esculenta</name>
    <name type="common">Wild taro</name>
    <name type="synonym">Arum esculentum</name>
    <dbReference type="NCBI Taxonomy" id="4460"/>
    <lineage>
        <taxon>Eukaryota</taxon>
        <taxon>Viridiplantae</taxon>
        <taxon>Streptophyta</taxon>
        <taxon>Embryophyta</taxon>
        <taxon>Tracheophyta</taxon>
        <taxon>Spermatophyta</taxon>
        <taxon>Magnoliopsida</taxon>
        <taxon>Liliopsida</taxon>
        <taxon>Araceae</taxon>
        <taxon>Aroideae</taxon>
        <taxon>Colocasieae</taxon>
        <taxon>Colocasia</taxon>
    </lineage>
</organism>
<name>A0A843XGA3_COLES</name>
<evidence type="ECO:0000256" key="1">
    <source>
        <dbReference type="SAM" id="MobiDB-lite"/>
    </source>
</evidence>
<proteinExistence type="predicted"/>
<reference evidence="2" key="1">
    <citation type="submission" date="2017-07" db="EMBL/GenBank/DDBJ databases">
        <title>Taro Niue Genome Assembly and Annotation.</title>
        <authorList>
            <person name="Atibalentja N."/>
            <person name="Keating K."/>
            <person name="Fields C.J."/>
        </authorList>
    </citation>
    <scope>NUCLEOTIDE SEQUENCE</scope>
    <source>
        <strain evidence="2">Niue_2</strain>
        <tissue evidence="2">Leaf</tissue>
    </source>
</reference>
<feature type="compositionally biased region" description="Polar residues" evidence="1">
    <location>
        <begin position="1"/>
        <end position="13"/>
    </location>
</feature>
<sequence>MNLTSGENQSGSAVNEKGGVRTDQGIPISSNLRSSDLSKAIGRHLVYCLTKYVSYSSGMCVPGIYSSAQVGPSTARPRRACLHLDPSSLVTPLSLQLSTSGYQSSGHADLELGVAHPVTILMGSTDE</sequence>
<protein>
    <submittedName>
        <fullName evidence="2">Uncharacterized protein</fullName>
    </submittedName>
</protein>
<evidence type="ECO:0000313" key="3">
    <source>
        <dbReference type="Proteomes" id="UP000652761"/>
    </source>
</evidence>
<accession>A0A843XGA3</accession>
<dbReference type="EMBL" id="NMUH01008046">
    <property type="protein sequence ID" value="MQM18225.1"/>
    <property type="molecule type" value="Genomic_DNA"/>
</dbReference>
<dbReference type="Proteomes" id="UP000652761">
    <property type="component" value="Unassembled WGS sequence"/>
</dbReference>
<gene>
    <name evidence="2" type="ORF">Taro_051213</name>
</gene>
<evidence type="ECO:0000313" key="2">
    <source>
        <dbReference type="EMBL" id="MQM18225.1"/>
    </source>
</evidence>
<keyword evidence="3" id="KW-1185">Reference proteome</keyword>
<feature type="region of interest" description="Disordered" evidence="1">
    <location>
        <begin position="1"/>
        <end position="32"/>
    </location>
</feature>